<dbReference type="Proteomes" id="UP000541558">
    <property type="component" value="Unassembled WGS sequence"/>
</dbReference>
<evidence type="ECO:0000313" key="2">
    <source>
        <dbReference type="Proteomes" id="UP000541558"/>
    </source>
</evidence>
<dbReference type="EMBL" id="JAACJK010000112">
    <property type="protein sequence ID" value="KAF5331985.1"/>
    <property type="molecule type" value="Genomic_DNA"/>
</dbReference>
<gene>
    <name evidence="1" type="ORF">D9611_009003</name>
</gene>
<sequence>MMAQSALDPESVPLLKEYANGLLVLQYMDRERERLFLTQDEYEYQGADYGIPPFVVFLRLLSILKTILYSYRPSLFSKYTSPQLAFPQALDLRVRGPSIIKSSPY</sequence>
<organism evidence="1 2">
    <name type="scientific">Ephemerocybe angulata</name>
    <dbReference type="NCBI Taxonomy" id="980116"/>
    <lineage>
        <taxon>Eukaryota</taxon>
        <taxon>Fungi</taxon>
        <taxon>Dikarya</taxon>
        <taxon>Basidiomycota</taxon>
        <taxon>Agaricomycotina</taxon>
        <taxon>Agaricomycetes</taxon>
        <taxon>Agaricomycetidae</taxon>
        <taxon>Agaricales</taxon>
        <taxon>Agaricineae</taxon>
        <taxon>Psathyrellaceae</taxon>
        <taxon>Ephemerocybe</taxon>
    </lineage>
</organism>
<dbReference type="PROSITE" id="PS51640">
    <property type="entry name" value="MRG"/>
    <property type="match status" value="1"/>
</dbReference>
<protein>
    <submittedName>
        <fullName evidence="1">Uncharacterized protein</fullName>
    </submittedName>
</protein>
<dbReference type="AlphaFoldDB" id="A0A8H5BYP2"/>
<accession>A0A8H5BYP2</accession>
<comment type="caution">
    <text evidence="1">The sequence shown here is derived from an EMBL/GenBank/DDBJ whole genome shotgun (WGS) entry which is preliminary data.</text>
</comment>
<name>A0A8H5BYP2_9AGAR</name>
<evidence type="ECO:0000313" key="1">
    <source>
        <dbReference type="EMBL" id="KAF5331985.1"/>
    </source>
</evidence>
<dbReference type="OrthoDB" id="10617096at2759"/>
<proteinExistence type="predicted"/>
<keyword evidence="2" id="KW-1185">Reference proteome</keyword>
<reference evidence="1 2" key="1">
    <citation type="journal article" date="2020" name="ISME J.">
        <title>Uncovering the hidden diversity of litter-decomposition mechanisms in mushroom-forming fungi.</title>
        <authorList>
            <person name="Floudas D."/>
            <person name="Bentzer J."/>
            <person name="Ahren D."/>
            <person name="Johansson T."/>
            <person name="Persson P."/>
            <person name="Tunlid A."/>
        </authorList>
    </citation>
    <scope>NUCLEOTIDE SEQUENCE [LARGE SCALE GENOMIC DNA]</scope>
    <source>
        <strain evidence="1 2">CBS 175.51</strain>
    </source>
</reference>